<gene>
    <name evidence="2" type="ORF">Aco03nite_062840</name>
</gene>
<comment type="caution">
    <text evidence="2">The sequence shown here is derived from an EMBL/GenBank/DDBJ whole genome shotgun (WGS) entry which is preliminary data.</text>
</comment>
<sequence length="350" mass="36465">MTPMKRWWLAAGLVLAVAGTGAAAVAVNRHRTAPEPPPAAPVAATTRIERRDLATTKTLDGAIGYGTARPFSGHREATVTWLPTPGARIKRGKQLYRANDLPVPMFYGSMPLYRPITGKGLFGRDVRIVADNLRALGYRTGPLKGSENAELTEDLIAGIKRWQKDLGLPDTGTIAVGDVEVLSGAVRVDGVSVQPGVPANGELMTVTSTRKVISVRAELSQASSIERNQKVTVVLPDEKRVPAKVLSVGRTITPPDGADPPGLAVTIVADDPKKIAKIDSADVAVDFAGTVRSGVLAVPVEALVALAEGGYAVQLPGGGLVAVETGLFATGWVEINGDGLAEGTDVVVPA</sequence>
<dbReference type="InterPro" id="IPR036365">
    <property type="entry name" value="PGBD-like_sf"/>
</dbReference>
<proteinExistence type="predicted"/>
<feature type="chain" id="PRO_5046064874" evidence="1">
    <location>
        <begin position="24"/>
        <end position="350"/>
    </location>
</feature>
<evidence type="ECO:0000256" key="1">
    <source>
        <dbReference type="SAM" id="SignalP"/>
    </source>
</evidence>
<keyword evidence="1" id="KW-0732">Signal</keyword>
<name>A0ABQ3XHA5_9ACTN</name>
<keyword evidence="3" id="KW-1185">Reference proteome</keyword>
<accession>A0ABQ3XHA5</accession>
<evidence type="ECO:0000313" key="2">
    <source>
        <dbReference type="EMBL" id="GID57880.1"/>
    </source>
</evidence>
<evidence type="ECO:0000313" key="3">
    <source>
        <dbReference type="Proteomes" id="UP000612282"/>
    </source>
</evidence>
<feature type="signal peptide" evidence="1">
    <location>
        <begin position="1"/>
        <end position="23"/>
    </location>
</feature>
<organism evidence="2 3">
    <name type="scientific">Actinoplanes couchii</name>
    <dbReference type="NCBI Taxonomy" id="403638"/>
    <lineage>
        <taxon>Bacteria</taxon>
        <taxon>Bacillati</taxon>
        <taxon>Actinomycetota</taxon>
        <taxon>Actinomycetes</taxon>
        <taxon>Micromonosporales</taxon>
        <taxon>Micromonosporaceae</taxon>
        <taxon>Actinoplanes</taxon>
    </lineage>
</organism>
<dbReference type="EMBL" id="BOMG01000077">
    <property type="protein sequence ID" value="GID57880.1"/>
    <property type="molecule type" value="Genomic_DNA"/>
</dbReference>
<dbReference type="Proteomes" id="UP000612282">
    <property type="component" value="Unassembled WGS sequence"/>
</dbReference>
<dbReference type="SUPFAM" id="SSF47090">
    <property type="entry name" value="PGBD-like"/>
    <property type="match status" value="1"/>
</dbReference>
<protein>
    <submittedName>
        <fullName evidence="2">Peptidoglycan-binding protein</fullName>
    </submittedName>
</protein>
<reference evidence="2 3" key="1">
    <citation type="submission" date="2021-01" db="EMBL/GenBank/DDBJ databases">
        <title>Whole genome shotgun sequence of Actinoplanes couchii NBRC 106145.</title>
        <authorList>
            <person name="Komaki H."/>
            <person name="Tamura T."/>
        </authorList>
    </citation>
    <scope>NUCLEOTIDE SEQUENCE [LARGE SCALE GENOMIC DNA]</scope>
    <source>
        <strain evidence="2 3">NBRC 106145</strain>
    </source>
</reference>